<dbReference type="InterPro" id="IPR000228">
    <property type="entry name" value="RNA3'_term_phos_cyc"/>
</dbReference>
<dbReference type="HAMAP" id="MF_00200">
    <property type="entry name" value="RTC"/>
    <property type="match status" value="1"/>
</dbReference>
<dbReference type="PANTHER" id="PTHR11096:SF0">
    <property type="entry name" value="RNA 3'-TERMINAL PHOSPHATE CYCLASE"/>
    <property type="match status" value="1"/>
</dbReference>
<dbReference type="Pfam" id="PF05189">
    <property type="entry name" value="RTC_insert"/>
    <property type="match status" value="1"/>
</dbReference>
<dbReference type="InterPro" id="IPR037136">
    <property type="entry name" value="RNA3'_phos_cyclase_dom_sf"/>
</dbReference>
<dbReference type="GO" id="GO:0005737">
    <property type="term" value="C:cytoplasm"/>
    <property type="evidence" value="ECO:0007669"/>
    <property type="project" value="UniProtKB-SubCell"/>
</dbReference>
<evidence type="ECO:0000259" key="7">
    <source>
        <dbReference type="Pfam" id="PF01137"/>
    </source>
</evidence>
<dbReference type="Gene3D" id="3.30.360.20">
    <property type="entry name" value="RNA 3'-terminal phosphate cyclase, insert domain"/>
    <property type="match status" value="1"/>
</dbReference>
<feature type="binding site" evidence="5">
    <location>
        <begin position="287"/>
        <end position="291"/>
    </location>
    <ligand>
        <name>ATP</name>
        <dbReference type="ChEBI" id="CHEBI:30616"/>
    </ligand>
</feature>
<feature type="binding site" evidence="5">
    <location>
        <position position="106"/>
    </location>
    <ligand>
        <name>ATP</name>
        <dbReference type="ChEBI" id="CHEBI:30616"/>
    </ligand>
</feature>
<dbReference type="GO" id="GO:0006396">
    <property type="term" value="P:RNA processing"/>
    <property type="evidence" value="ECO:0007669"/>
    <property type="project" value="UniProtKB-UniRule"/>
</dbReference>
<keyword evidence="3 5" id="KW-0547">Nucleotide-binding</keyword>
<comment type="similarity">
    <text evidence="1 5">Belongs to the RNA 3'-terminal cyclase family. Type 1 subfamily.</text>
</comment>
<name>A0A0C2D934_9BACT</name>
<feature type="domain" description="RNA 3'-terminal phosphate cyclase" evidence="7">
    <location>
        <begin position="15"/>
        <end position="333"/>
    </location>
</feature>
<dbReference type="PANTHER" id="PTHR11096">
    <property type="entry name" value="RNA 3' TERMINAL PHOSPHATE CYCLASE"/>
    <property type="match status" value="1"/>
</dbReference>
<feature type="domain" description="RNA 3'-terminal phosphate cyclase insert" evidence="8">
    <location>
        <begin position="187"/>
        <end position="278"/>
    </location>
</feature>
<comment type="catalytic activity">
    <reaction evidence="4 5">
        <text>a 3'-end 3'-phospho-ribonucleotide-RNA + ATP = a 3'-end 2',3'-cyclophospho-ribonucleotide-RNA + AMP + diphosphate</text>
        <dbReference type="Rhea" id="RHEA:23976"/>
        <dbReference type="Rhea" id="RHEA-COMP:10463"/>
        <dbReference type="Rhea" id="RHEA-COMP:10464"/>
        <dbReference type="ChEBI" id="CHEBI:30616"/>
        <dbReference type="ChEBI" id="CHEBI:33019"/>
        <dbReference type="ChEBI" id="CHEBI:83062"/>
        <dbReference type="ChEBI" id="CHEBI:83064"/>
        <dbReference type="ChEBI" id="CHEBI:456215"/>
        <dbReference type="EC" id="6.5.1.4"/>
    </reaction>
</comment>
<sequence length="349" mass="37448">MSGETETIVIDGSQGEGGGQVLRTSLALAAVTGAPLRIVNIRSKRRQPGLMRQHLAAVRAAAEVSGATVRGDELRSLELEFIPGPITHGERAFRVGTAGSATLVFQTVVWPLLATPGRSLITFEGGTHNPMAPPFEFLQRVFLPHMRRLGLDISATLEQAGFFPAGGGRFVVELEGGYPPAPVELDERGEILSCEALAFVANLPSHIANRELVVVRRELNWAAEDCHAIELEGRGPGNALCLLVKAEGGAEVATGFGEKGLLAELVAERACAQLRKWLDADVPVGEHLADQLLIPMGLAAAEGNESVFLSTTPTLHAKTNAQIIARFLPVEFEFEPIDARRGWVRARPR</sequence>
<evidence type="ECO:0000256" key="2">
    <source>
        <dbReference type="ARBA" id="ARBA00022598"/>
    </source>
</evidence>
<gene>
    <name evidence="5" type="primary">rtcA</name>
    <name evidence="9" type="ORF">DB30_04405</name>
</gene>
<comment type="subcellular location">
    <subcellularLocation>
        <location evidence="5">Cytoplasm</location>
    </subcellularLocation>
</comment>
<keyword evidence="2 5" id="KW-0436">Ligase</keyword>
<dbReference type="EMBL" id="JMCC02000037">
    <property type="protein sequence ID" value="KIG16492.1"/>
    <property type="molecule type" value="Genomic_DNA"/>
</dbReference>
<dbReference type="SUPFAM" id="SSF55205">
    <property type="entry name" value="EPT/RTPC-like"/>
    <property type="match status" value="1"/>
</dbReference>
<evidence type="ECO:0000313" key="9">
    <source>
        <dbReference type="EMBL" id="KIG16492.1"/>
    </source>
</evidence>
<dbReference type="InterPro" id="IPR036553">
    <property type="entry name" value="RPTC_insert"/>
</dbReference>
<dbReference type="NCBIfam" id="TIGR03399">
    <property type="entry name" value="RNA_3prim_cycl"/>
    <property type="match status" value="1"/>
</dbReference>
<dbReference type="PIRSF" id="PIRSF005378">
    <property type="entry name" value="RNA3'_term_phos_cycl_euk"/>
    <property type="match status" value="1"/>
</dbReference>
<evidence type="ECO:0000256" key="3">
    <source>
        <dbReference type="ARBA" id="ARBA00022741"/>
    </source>
</evidence>
<feature type="active site" description="Tele-AMP-histidine intermediate" evidence="5">
    <location>
        <position position="316"/>
    </location>
</feature>
<reference evidence="9 10" key="1">
    <citation type="submission" date="2014-12" db="EMBL/GenBank/DDBJ databases">
        <title>Genome assembly of Enhygromyxa salina DSM 15201.</title>
        <authorList>
            <person name="Sharma G."/>
            <person name="Subramanian S."/>
        </authorList>
    </citation>
    <scope>NUCLEOTIDE SEQUENCE [LARGE SCALE GENOMIC DNA]</scope>
    <source>
        <strain evidence="9 10">DSM 15201</strain>
    </source>
</reference>
<dbReference type="AlphaFoldDB" id="A0A0C2D934"/>
<evidence type="ECO:0000256" key="6">
    <source>
        <dbReference type="NCBIfam" id="TIGR03399"/>
    </source>
</evidence>
<comment type="caution">
    <text evidence="9">The sequence shown here is derived from an EMBL/GenBank/DDBJ whole genome shotgun (WGS) entry which is preliminary data.</text>
</comment>
<dbReference type="InterPro" id="IPR013792">
    <property type="entry name" value="RNA3'P_cycl/enolpyr_Trfase_a/b"/>
</dbReference>
<dbReference type="EC" id="6.5.1.4" evidence="5 6"/>
<accession>A0A0C2D934</accession>
<evidence type="ECO:0000313" key="10">
    <source>
        <dbReference type="Proteomes" id="UP000031599"/>
    </source>
</evidence>
<dbReference type="InterPro" id="IPR023797">
    <property type="entry name" value="RNA3'_phos_cyclase_dom"/>
</dbReference>
<organism evidence="9 10">
    <name type="scientific">Enhygromyxa salina</name>
    <dbReference type="NCBI Taxonomy" id="215803"/>
    <lineage>
        <taxon>Bacteria</taxon>
        <taxon>Pseudomonadati</taxon>
        <taxon>Myxococcota</taxon>
        <taxon>Polyangia</taxon>
        <taxon>Nannocystales</taxon>
        <taxon>Nannocystaceae</taxon>
        <taxon>Enhygromyxa</taxon>
    </lineage>
</organism>
<evidence type="ECO:0000259" key="8">
    <source>
        <dbReference type="Pfam" id="PF05189"/>
    </source>
</evidence>
<evidence type="ECO:0000256" key="1">
    <source>
        <dbReference type="ARBA" id="ARBA00009206"/>
    </source>
</evidence>
<dbReference type="GO" id="GO:0003963">
    <property type="term" value="F:RNA-3'-phosphate cyclase activity"/>
    <property type="evidence" value="ECO:0007669"/>
    <property type="project" value="UniProtKB-UniRule"/>
</dbReference>
<dbReference type="InterPro" id="IPR013791">
    <property type="entry name" value="RNA3'-term_phos_cycl_insert"/>
</dbReference>
<dbReference type="SUPFAM" id="SSF52913">
    <property type="entry name" value="RNA 3'-terminal phosphate cyclase, RPTC, insert domain"/>
    <property type="match status" value="1"/>
</dbReference>
<evidence type="ECO:0000256" key="4">
    <source>
        <dbReference type="ARBA" id="ARBA00024481"/>
    </source>
</evidence>
<keyword evidence="5" id="KW-0963">Cytoplasm</keyword>
<dbReference type="Pfam" id="PF01137">
    <property type="entry name" value="RTC"/>
    <property type="match status" value="1"/>
</dbReference>
<proteinExistence type="inferred from homology"/>
<dbReference type="InterPro" id="IPR017770">
    <property type="entry name" value="RNA3'_term_phos_cyc_type_1"/>
</dbReference>
<dbReference type="RefSeq" id="WP_052549581.1">
    <property type="nucleotide sequence ID" value="NZ_JMCC02000037.1"/>
</dbReference>
<dbReference type="GO" id="GO:0005524">
    <property type="term" value="F:ATP binding"/>
    <property type="evidence" value="ECO:0007669"/>
    <property type="project" value="UniProtKB-KW"/>
</dbReference>
<dbReference type="Gene3D" id="3.65.10.20">
    <property type="entry name" value="RNA 3'-terminal phosphate cyclase domain"/>
    <property type="match status" value="1"/>
</dbReference>
<evidence type="ECO:0000256" key="5">
    <source>
        <dbReference type="HAMAP-Rule" id="MF_00200"/>
    </source>
</evidence>
<comment type="function">
    <text evidence="5">Catalyzes the conversion of 3'-phosphate to a 2',3'-cyclic phosphodiester at the end of RNA. The mechanism of action of the enzyme occurs in 3 steps: (A) adenylation of the enzyme by ATP; (B) transfer of adenylate to an RNA-N3'P to produce RNA-N3'PP5'A; (C) and attack of the adjacent 2'-hydroxyl on the 3'-phosphorus in the diester linkage to produce the cyclic end product. The biological role of this enzyme is unknown but it is likely to function in some aspects of cellular RNA processing.</text>
</comment>
<dbReference type="Proteomes" id="UP000031599">
    <property type="component" value="Unassembled WGS sequence"/>
</dbReference>
<protein>
    <recommendedName>
        <fullName evidence="5 6">RNA 3'-terminal phosphate cyclase</fullName>
        <shortName evidence="5">RNA cyclase</shortName>
        <shortName evidence="5">RNA-3'-phosphate cyclase</shortName>
        <ecNumber evidence="5 6">6.5.1.4</ecNumber>
    </recommendedName>
</protein>
<dbReference type="NCBIfam" id="NF003246">
    <property type="entry name" value="PRK04204.1-2"/>
    <property type="match status" value="1"/>
</dbReference>
<keyword evidence="5" id="KW-0067">ATP-binding</keyword>